<evidence type="ECO:0000313" key="2">
    <source>
        <dbReference type="Proteomes" id="UP000824533"/>
    </source>
</evidence>
<proteinExistence type="predicted"/>
<gene>
    <name evidence="1" type="ORF">K1T71_011707</name>
</gene>
<dbReference type="Proteomes" id="UP000824533">
    <property type="component" value="Linkage Group LG21"/>
</dbReference>
<dbReference type="EMBL" id="CM034407">
    <property type="protein sequence ID" value="KAJ0172568.1"/>
    <property type="molecule type" value="Genomic_DNA"/>
</dbReference>
<organism evidence="1 2">
    <name type="scientific">Dendrolimus kikuchii</name>
    <dbReference type="NCBI Taxonomy" id="765133"/>
    <lineage>
        <taxon>Eukaryota</taxon>
        <taxon>Metazoa</taxon>
        <taxon>Ecdysozoa</taxon>
        <taxon>Arthropoda</taxon>
        <taxon>Hexapoda</taxon>
        <taxon>Insecta</taxon>
        <taxon>Pterygota</taxon>
        <taxon>Neoptera</taxon>
        <taxon>Endopterygota</taxon>
        <taxon>Lepidoptera</taxon>
        <taxon>Glossata</taxon>
        <taxon>Ditrysia</taxon>
        <taxon>Bombycoidea</taxon>
        <taxon>Lasiocampidae</taxon>
        <taxon>Dendrolimus</taxon>
    </lineage>
</organism>
<name>A0ACC1CLV4_9NEOP</name>
<protein>
    <submittedName>
        <fullName evidence="1">Uncharacterized protein</fullName>
    </submittedName>
</protein>
<reference evidence="1 2" key="1">
    <citation type="journal article" date="2021" name="Front. Genet.">
        <title>Chromosome-Level Genome Assembly Reveals Significant Gene Expansion in the Toll and IMD Signaling Pathways of Dendrolimus kikuchii.</title>
        <authorList>
            <person name="Zhou J."/>
            <person name="Wu P."/>
            <person name="Xiong Z."/>
            <person name="Liu N."/>
            <person name="Zhao N."/>
            <person name="Ji M."/>
            <person name="Qiu Y."/>
            <person name="Yang B."/>
        </authorList>
    </citation>
    <scope>NUCLEOTIDE SEQUENCE [LARGE SCALE GENOMIC DNA]</scope>
    <source>
        <strain evidence="1">Ann1</strain>
    </source>
</reference>
<sequence length="652" mass="73885">MSSWGNEQQQYMMQNMMGMNPMMPNMMPPPGNIPPLMPPMFGPPPGPMPFGVPPPKTEVKKSVEEKPKDQNRDPRMDNKDHTKQRDLAIKRSNQQDNDHNNKNEKNKNRKKSKWDSTGNENNWQSQQHDNTSLPGPVPYGPPGPANMMMPPNMMPYGPTGPIMPPPMDMSSMPNMAAMPGMPNMMPGMNMMMMNPAMPIGAGNQPIYVSNAALLPPLPNTQLPNRSEKPPGCKTIFIGGFPANVTKEIINEMFARFGTIADIKLNKQGVAQVRFESTEPVDQAFFFSGSRFRYIDQMDAEATMIFIDYATNSEDQVEQDKNKLQSSRFEPCTPAALNNLAQKIKNDAEFAEAAPTLEGWLQRGDCNRTNANTFYNLIQASNSHLRRLYSEKIKVDEEYHSTRSSLKEKFSSVLKQFELIAKILIAAKHQHVSECFSRQQKKNIEMWLKMTEDVPNIQEEFSTLFDDEDAERASKKNIALEKYEELKKENEKLHSEIEGYKNEVLSAKEEADRKFEIYKAQYIVQNSLQHMAASQIYPPLPPSTPKMVEPPLPSKPEPPTPDEIPTSGQAVSLSEAKIISAITAYLIIHPNGAVVDHIVSYIKIMCPFVTQGTVNHVLQKYSDVFMKKKFGKGISTEYRWCYAMFERVKSEWK</sequence>
<comment type="caution">
    <text evidence="1">The sequence shown here is derived from an EMBL/GenBank/DDBJ whole genome shotgun (WGS) entry which is preliminary data.</text>
</comment>
<accession>A0ACC1CLV4</accession>
<evidence type="ECO:0000313" key="1">
    <source>
        <dbReference type="EMBL" id="KAJ0172568.1"/>
    </source>
</evidence>
<keyword evidence="2" id="KW-1185">Reference proteome</keyword>